<evidence type="ECO:0000259" key="5">
    <source>
        <dbReference type="SMART" id="SM00062"/>
    </source>
</evidence>
<name>A0A6J5GMB1_9BURK</name>
<keyword evidence="6" id="KW-0456">Lyase</keyword>
<dbReference type="SUPFAM" id="SSF53955">
    <property type="entry name" value="Lysozyme-like"/>
    <property type="match status" value="1"/>
</dbReference>
<protein>
    <submittedName>
        <fullName evidence="6">Membrane-bound lytic murein transglycosylase F</fullName>
        <ecNumber evidence="6">4.2.2.-</ecNumber>
    </submittedName>
</protein>
<evidence type="ECO:0000256" key="2">
    <source>
        <dbReference type="ARBA" id="ARBA00007734"/>
    </source>
</evidence>
<evidence type="ECO:0000256" key="1">
    <source>
        <dbReference type="ARBA" id="ARBA00004339"/>
    </source>
</evidence>
<dbReference type="InterPro" id="IPR001638">
    <property type="entry name" value="Solute-binding_3/MltF_N"/>
</dbReference>
<sequence length="581" mass="64103">MPIYQLNRSKQLNYGMLAMASQGLQLVPLFRHKLLRVPYTRVVMRTTRHGAAPGAPPCCHGEVAVKIFKRVLIASTLAWLVCALPGGARAAQPATPATVAPPPASSAAAPTASAPSAASGASGDLRKLSLANKPWTGDFDAMLNRRTIRFLVPYSRTLYFVDKGHERGLAAELARDFERYINRKYAAQLAKRPVTVYLIPTTRDQLLTQLNSGLGDIAAGNLTATDERLKIVDFIAPRDRKPVRELVVTGPKAPALASVDDLSGKEVYVRKSSSYFGSLTQLSERLRKAGKPPIRITLLPDALEDEDAMEMVNAGLLPIIVVDDWKARMWAQVLPKIKVRDDLAVSGEGYTGWAIRKNSPQLQAVLNDFYLGYVKKQSVVEYRLAQYMKRIKQIRNNGGDAEQQRFQQTLALFEKYGAQYGFDPLMLAAQGFQESQLNQKARSHVGAIGIMQLMPATGKQMGVGSISVADANIHAGAKYMDELMEKYFPDAHFSSSDRTLFAFASYNAGPGNIAKMRKLAVERGLDPNKWFNNVEIVVADKIGIETTTYVRNIYKYYAAYKLITDAQHARNKAVESMQKGS</sequence>
<evidence type="ECO:0000313" key="6">
    <source>
        <dbReference type="EMBL" id="CAB3803001.1"/>
    </source>
</evidence>
<dbReference type="AlphaFoldDB" id="A0A6J5GMB1"/>
<dbReference type="InterPro" id="IPR023346">
    <property type="entry name" value="Lysozyme-like_dom_sf"/>
</dbReference>
<dbReference type="GO" id="GO:0009279">
    <property type="term" value="C:cell outer membrane"/>
    <property type="evidence" value="ECO:0007669"/>
    <property type="project" value="UniProtKB-SubCell"/>
</dbReference>
<dbReference type="InterPro" id="IPR008258">
    <property type="entry name" value="Transglycosylase_SLT_dom_1"/>
</dbReference>
<keyword evidence="7" id="KW-1185">Reference proteome</keyword>
<gene>
    <name evidence="6" type="primary">mltF</name>
    <name evidence="6" type="ORF">LMG28688_05681</name>
</gene>
<dbReference type="SMART" id="SM00062">
    <property type="entry name" value="PBPb"/>
    <property type="match status" value="1"/>
</dbReference>
<dbReference type="PANTHER" id="PTHR37423:SF2">
    <property type="entry name" value="MEMBRANE-BOUND LYTIC MUREIN TRANSGLYCOSYLASE C"/>
    <property type="match status" value="1"/>
</dbReference>
<evidence type="ECO:0000256" key="3">
    <source>
        <dbReference type="ARBA" id="ARBA00023237"/>
    </source>
</evidence>
<feature type="region of interest" description="Disordered" evidence="4">
    <location>
        <begin position="92"/>
        <end position="122"/>
    </location>
</feature>
<dbReference type="EC" id="4.2.2.-" evidence="6"/>
<evidence type="ECO:0000313" key="7">
    <source>
        <dbReference type="Proteomes" id="UP000494119"/>
    </source>
</evidence>
<dbReference type="Proteomes" id="UP000494119">
    <property type="component" value="Unassembled WGS sequence"/>
</dbReference>
<accession>A0A6J5GMB1</accession>
<keyword evidence="3" id="KW-0998">Cell outer membrane</keyword>
<comment type="subcellular location">
    <subcellularLocation>
        <location evidence="1">Cell outer membrane</location>
        <topology evidence="1">Peripheral membrane protein</topology>
    </subcellularLocation>
</comment>
<dbReference type="CDD" id="cd01009">
    <property type="entry name" value="PBP2_YfhD_N"/>
    <property type="match status" value="1"/>
</dbReference>
<organism evidence="6 7">
    <name type="scientific">Paraburkholderia caffeinitolerans</name>
    <dbReference type="NCBI Taxonomy" id="1723730"/>
    <lineage>
        <taxon>Bacteria</taxon>
        <taxon>Pseudomonadati</taxon>
        <taxon>Pseudomonadota</taxon>
        <taxon>Betaproteobacteria</taxon>
        <taxon>Burkholderiales</taxon>
        <taxon>Burkholderiaceae</taxon>
        <taxon>Paraburkholderia</taxon>
    </lineage>
</organism>
<dbReference type="CDD" id="cd13403">
    <property type="entry name" value="MLTF-like"/>
    <property type="match status" value="1"/>
</dbReference>
<dbReference type="GO" id="GO:0016829">
    <property type="term" value="F:lyase activity"/>
    <property type="evidence" value="ECO:0007669"/>
    <property type="project" value="UniProtKB-KW"/>
</dbReference>
<dbReference type="Pfam" id="PF00497">
    <property type="entry name" value="SBP_bac_3"/>
    <property type="match status" value="1"/>
</dbReference>
<reference evidence="6 7" key="1">
    <citation type="submission" date="2020-04" db="EMBL/GenBank/DDBJ databases">
        <authorList>
            <person name="De Canck E."/>
        </authorList>
    </citation>
    <scope>NUCLEOTIDE SEQUENCE [LARGE SCALE GENOMIC DNA]</scope>
    <source>
        <strain evidence="6 7">LMG 28688</strain>
    </source>
</reference>
<comment type="similarity">
    <text evidence="2">Belongs to the transglycosylase Slt family.</text>
</comment>
<dbReference type="Pfam" id="PF01464">
    <property type="entry name" value="SLT"/>
    <property type="match status" value="1"/>
</dbReference>
<dbReference type="Gene3D" id="1.10.530.10">
    <property type="match status" value="1"/>
</dbReference>
<dbReference type="PANTHER" id="PTHR37423">
    <property type="entry name" value="SOLUBLE LYTIC MUREIN TRANSGLYCOSYLASE-RELATED"/>
    <property type="match status" value="1"/>
</dbReference>
<feature type="compositionally biased region" description="Low complexity" evidence="4">
    <location>
        <begin position="105"/>
        <end position="122"/>
    </location>
</feature>
<feature type="domain" description="Solute-binding protein family 3/N-terminal" evidence="5">
    <location>
        <begin position="147"/>
        <end position="391"/>
    </location>
</feature>
<keyword evidence="3" id="KW-0472">Membrane</keyword>
<dbReference type="SUPFAM" id="SSF53850">
    <property type="entry name" value="Periplasmic binding protein-like II"/>
    <property type="match status" value="1"/>
</dbReference>
<proteinExistence type="inferred from homology"/>
<dbReference type="EMBL" id="CADIKL010000039">
    <property type="protein sequence ID" value="CAB3803001.1"/>
    <property type="molecule type" value="Genomic_DNA"/>
</dbReference>
<evidence type="ECO:0000256" key="4">
    <source>
        <dbReference type="SAM" id="MobiDB-lite"/>
    </source>
</evidence>
<dbReference type="Gene3D" id="3.40.190.10">
    <property type="entry name" value="Periplasmic binding protein-like II"/>
    <property type="match status" value="2"/>
</dbReference>